<dbReference type="InterPro" id="IPR016035">
    <property type="entry name" value="Acyl_Trfase/lysoPLipase"/>
</dbReference>
<dbReference type="InterPro" id="IPR020845">
    <property type="entry name" value="AMP-binding_CS"/>
</dbReference>
<evidence type="ECO:0000256" key="1">
    <source>
        <dbReference type="ARBA" id="ARBA00022450"/>
    </source>
</evidence>
<keyword evidence="2" id="KW-0597">Phosphoprotein</keyword>
<dbReference type="PANTHER" id="PTHR43775">
    <property type="entry name" value="FATTY ACID SYNTHASE"/>
    <property type="match status" value="1"/>
</dbReference>
<dbReference type="InterPro" id="IPR036291">
    <property type="entry name" value="NAD(P)-bd_dom_sf"/>
</dbReference>
<dbReference type="SUPFAM" id="SSF56801">
    <property type="entry name" value="Acetyl-CoA synthetase-like"/>
    <property type="match status" value="1"/>
</dbReference>
<dbReference type="SMART" id="SM00823">
    <property type="entry name" value="PKS_PP"/>
    <property type="match status" value="2"/>
</dbReference>
<dbReference type="SUPFAM" id="SSF52151">
    <property type="entry name" value="FabD/lysophospholipase-like"/>
    <property type="match status" value="1"/>
</dbReference>
<dbReference type="Pfam" id="PF07993">
    <property type="entry name" value="NAD_binding_4"/>
    <property type="match status" value="1"/>
</dbReference>
<dbReference type="Pfam" id="PF00109">
    <property type="entry name" value="ketoacyl-synt"/>
    <property type="match status" value="1"/>
</dbReference>
<dbReference type="NCBIfam" id="TIGR01733">
    <property type="entry name" value="AA-adenyl-dom"/>
    <property type="match status" value="1"/>
</dbReference>
<dbReference type="InterPro" id="IPR036736">
    <property type="entry name" value="ACP-like_sf"/>
</dbReference>
<dbReference type="GO" id="GO:0031177">
    <property type="term" value="F:phosphopantetheine binding"/>
    <property type="evidence" value="ECO:0007669"/>
    <property type="project" value="InterPro"/>
</dbReference>
<name>A0A2Z2EXF8_9PEZI</name>
<dbReference type="InterPro" id="IPR010080">
    <property type="entry name" value="Thioester_reductase-like_dom"/>
</dbReference>
<dbReference type="SMR" id="A0A2Z2EXF8"/>
<dbReference type="SUPFAM" id="SSF51735">
    <property type="entry name" value="NAD(P)-binding Rossmann-fold domains"/>
    <property type="match status" value="3"/>
</dbReference>
<dbReference type="Pfam" id="PF00698">
    <property type="entry name" value="Acyl_transf_1"/>
    <property type="match status" value="1"/>
</dbReference>
<evidence type="ECO:0000256" key="2">
    <source>
        <dbReference type="ARBA" id="ARBA00022553"/>
    </source>
</evidence>
<feature type="domain" description="Carrier" evidence="6">
    <location>
        <begin position="534"/>
        <end position="609"/>
    </location>
</feature>
<dbReference type="InterPro" id="IPR020841">
    <property type="entry name" value="PKS_Beta-ketoAc_synthase_dom"/>
</dbReference>
<dbReference type="InterPro" id="IPR016039">
    <property type="entry name" value="Thiolase-like"/>
</dbReference>
<dbReference type="PROSITE" id="PS00455">
    <property type="entry name" value="AMP_BINDING"/>
    <property type="match status" value="1"/>
</dbReference>
<dbReference type="InterPro" id="IPR016036">
    <property type="entry name" value="Malonyl_transacylase_ACP-bd"/>
</dbReference>
<dbReference type="InterPro" id="IPR013120">
    <property type="entry name" value="FAR_NAD-bd"/>
</dbReference>
<dbReference type="SMART" id="SM00825">
    <property type="entry name" value="PKS_KS"/>
    <property type="match status" value="1"/>
</dbReference>
<dbReference type="PROSITE" id="PS52004">
    <property type="entry name" value="KS3_2"/>
    <property type="match status" value="1"/>
</dbReference>
<keyword evidence="3" id="KW-0436">Ligase</keyword>
<dbReference type="Gene3D" id="3.30.300.30">
    <property type="match status" value="1"/>
</dbReference>
<dbReference type="InterPro" id="IPR045851">
    <property type="entry name" value="AMP-bd_C_sf"/>
</dbReference>
<dbReference type="InterPro" id="IPR014030">
    <property type="entry name" value="Ketoacyl_synth_N"/>
</dbReference>
<dbReference type="InterPro" id="IPR009081">
    <property type="entry name" value="PP-bd_ACP"/>
</dbReference>
<feature type="domain" description="Ketosynthase family 3 (KS3)" evidence="7">
    <location>
        <begin position="629"/>
        <end position="1051"/>
    </location>
</feature>
<dbReference type="PROSITE" id="PS50075">
    <property type="entry name" value="CARRIER"/>
    <property type="match status" value="2"/>
</dbReference>
<dbReference type="InterPro" id="IPR006162">
    <property type="entry name" value="Ppantetheine_attach_site"/>
</dbReference>
<dbReference type="GO" id="GO:0006633">
    <property type="term" value="P:fatty acid biosynthetic process"/>
    <property type="evidence" value="ECO:0007669"/>
    <property type="project" value="TreeGrafter"/>
</dbReference>
<evidence type="ECO:0000259" key="6">
    <source>
        <dbReference type="PROSITE" id="PS50075"/>
    </source>
</evidence>
<dbReference type="EMBL" id="KY365748">
    <property type="protein sequence ID" value="AQV04238.1"/>
    <property type="molecule type" value="Genomic_DNA"/>
</dbReference>
<dbReference type="PROSITE" id="PS00012">
    <property type="entry name" value="PHOSPHOPANTETHEINE"/>
    <property type="match status" value="1"/>
</dbReference>
<dbReference type="GO" id="GO:0004312">
    <property type="term" value="F:fatty acid synthase activity"/>
    <property type="evidence" value="ECO:0007669"/>
    <property type="project" value="TreeGrafter"/>
</dbReference>
<dbReference type="SMART" id="SM00827">
    <property type="entry name" value="PKS_AT"/>
    <property type="match status" value="1"/>
</dbReference>
<dbReference type="GO" id="GO:0016874">
    <property type="term" value="F:ligase activity"/>
    <property type="evidence" value="ECO:0007669"/>
    <property type="project" value="UniProtKB-KW"/>
</dbReference>
<dbReference type="CDD" id="cd05930">
    <property type="entry name" value="A_NRPS"/>
    <property type="match status" value="1"/>
</dbReference>
<dbReference type="CDD" id="cd00833">
    <property type="entry name" value="PKS"/>
    <property type="match status" value="1"/>
</dbReference>
<dbReference type="InterPro" id="IPR000873">
    <property type="entry name" value="AMP-dep_synth/lig_dom"/>
</dbReference>
<dbReference type="Gene3D" id="1.10.1200.10">
    <property type="entry name" value="ACP-like"/>
    <property type="match status" value="2"/>
</dbReference>
<evidence type="ECO:0000256" key="3">
    <source>
        <dbReference type="ARBA" id="ARBA00022598"/>
    </source>
</evidence>
<dbReference type="Gene3D" id="3.40.366.10">
    <property type="entry name" value="Malonyl-Coenzyme A Acyl Carrier Protein, domain 2"/>
    <property type="match status" value="1"/>
</dbReference>
<feature type="compositionally biased region" description="Low complexity" evidence="5">
    <location>
        <begin position="2099"/>
        <end position="2128"/>
    </location>
</feature>
<dbReference type="Gene3D" id="3.40.47.10">
    <property type="match status" value="1"/>
</dbReference>
<dbReference type="Gene3D" id="3.40.50.980">
    <property type="match status" value="2"/>
</dbReference>
<evidence type="ECO:0000256" key="4">
    <source>
        <dbReference type="ARBA" id="ARBA00022679"/>
    </source>
</evidence>
<keyword evidence="1" id="KW-0596">Phosphopantetheine</keyword>
<dbReference type="InterPro" id="IPR010071">
    <property type="entry name" value="AA_adenyl_dom"/>
</dbReference>
<dbReference type="SUPFAM" id="SSF47336">
    <property type="entry name" value="ACP-like"/>
    <property type="match status" value="2"/>
</dbReference>
<dbReference type="PANTHER" id="PTHR43775:SF51">
    <property type="entry name" value="INACTIVE PHENOLPHTHIOCEROL SYNTHESIS POLYKETIDE SYNTHASE TYPE I PKS1-RELATED"/>
    <property type="match status" value="1"/>
</dbReference>
<reference evidence="8" key="1">
    <citation type="journal article" date="2017" name="G3 (Bethesda)">
        <title>Swainsonine biosynthesis genes in diverse symbiotic and pathogenic fungi.</title>
        <authorList>
            <person name="Cook D."/>
            <person name="Donzelli B.G."/>
            <person name="Creamer R."/>
            <person name="Baucom D.L."/>
            <person name="Gardner D.R."/>
            <person name="Pan J."/>
            <person name="Moore N."/>
            <person name="Jaromczyk J.W."/>
            <person name="Schardl C.L."/>
        </authorList>
    </citation>
    <scope>NUCLEOTIDE SEQUENCE</scope>
</reference>
<dbReference type="FunFam" id="3.40.50.980:FF:000001">
    <property type="entry name" value="Non-ribosomal peptide synthetase"/>
    <property type="match status" value="1"/>
</dbReference>
<evidence type="ECO:0000259" key="7">
    <source>
        <dbReference type="PROSITE" id="PS52004"/>
    </source>
</evidence>
<feature type="domain" description="Carrier" evidence="6">
    <location>
        <begin position="2014"/>
        <end position="2089"/>
    </location>
</feature>
<dbReference type="Pfam" id="PF22621">
    <property type="entry name" value="CurL-like_PKS_C"/>
    <property type="match status" value="1"/>
</dbReference>
<dbReference type="FunFam" id="3.40.47.10:FF:000019">
    <property type="entry name" value="Polyketide synthase type I"/>
    <property type="match status" value="1"/>
</dbReference>
<dbReference type="SMART" id="SM00822">
    <property type="entry name" value="PKS_KR"/>
    <property type="match status" value="1"/>
</dbReference>
<dbReference type="InterPro" id="IPR014031">
    <property type="entry name" value="Ketoacyl_synth_C"/>
</dbReference>
<dbReference type="CDD" id="cd08956">
    <property type="entry name" value="KR_3_FAS_SDR_x"/>
    <property type="match status" value="1"/>
</dbReference>
<sequence>MSVISEGDYQTFVREFNATDEADFLGKRLDKLFETIVDKYPSNIALVHDETQVTYHELNKSANLFARCLANHGVRHGDLVGLAVGRSVDLVVAMLSVLKLGAAYVPIDFAFPEERISQMIEDAEPKLILTNSSSKRGPLRWKDLCLSVEEVRRSSSITDTSNLKVDIQVQDLAYIIYTSGSTGRPKGVEISHGAASNFLTSLWRREPGCGPHDRLLAITTISFDMSALELLLPPLSGATMIIAHTNAVKDPRELVRLMKHHAVTIMQATPATWTMLLESGWKGEPRLSKIICGGEALTRRLADRILAYADSVWNVYGPSETTYGSVGRVSDEGDIYVGNPIANGRIYVLDENMLPVPMGCSGEVYIGGGSVSNGYRNKPELTQSRFLENPFHGGTFFRTGDMARFAGPGNLQVLGRIDGMVKIRGFRIEVGDIEAAIVSNDAVSEAVVINREDRLVAYCVPSAASTSTSTSTEARGALLDSTLRPWLASRLPEYMVPAFFVMMDALPLSPNQKVDRRALPDPVMLIEATSNMLQPTTDMERLVKETWANILGHDRIGIDDSFFQIGGDSVRLIRMQSQLEKLLNRQISVPTLFEHFTIRALAAHLVGVQNSANSNKPPRREHRGASGYDDDIAVISMGCRLPGGVTNPDEFWDLLYCGVDAIVDVPKDRWDAGGLYDADPDATGKSYCRQGGFISHSYDTSFFGISPRESEAMDPTQHLTLEVGWETFERAGYTKETLRASETGVFMGVSNNVTTTQAAANLDGYSITGSASAVLAGRLSYILGLHGPSMTVDTACSSSLVSTHLACNALRLGECDLALAGGISLLTTPGIHIEFSRLRGLSPDGRCRAFSADTQGTGFSEGCSMILLKRLADAQRDGDTIHAVLRGSAVSHGGCAASLTAPSGPSQAKLIRKVLDNSALQACDIDYIEAHGTATRLGDPIEAGALADVFSGSHPDETQPLWVGSSKSNIGHTGAAAGVTGMIKVILSLQHGLIPRTLHVTEPTAAVDWKGAGMALVIEEQPWIPRGNRVRRAGISALGIAGTGAHVVLEEPPNQVPKSDQGTPSLSSMMFLVSGQTDTALQQQVSNLRRYLSSCGEEVRLGDVAYSLAVTRNHFQRRLVLEAKDKEHLLLQLTSSSQVQALPPSHTIGTARLAFLFSGQGSQILGASKTLYQSFPQFRTSLDEVVTHFSYLDKLLLDVMWADAGSELALLLDRTDYAQPALFALQVALWQLWRSWGVQPGAVLGHSLGEVAAAYASGILDLPNACKFVAARSKLMQALPTGNGVMVVLEADAADVAMAIKLYGLDDLASIAAHNTPVQTVVSADDESASKLAVHFTSRGRKAKRLNVSHAFHSRYMHGMLAEFRLVLEKLVFHRPKIAVVSGRTGKLTEPGQLEHPEYWVQQVVDAVRFRDGVKTLADLGFKVFVELGSQPILSAMGLECFAEDRDMNSAAWLPSLSPGKDEVSLIQRSLSELHIRHVAVDWPAYFKPFYCRRVQLPTYSFQRTERLQEAKVTSQVFTPKKTTRQADRHRFEITWRPISVRTEIVGTTWGILCIPGEEVPWASQVTASLARAGIKLQQCKQLSEANGLAGLLCLWDSAAGVLDQAHGMTAKALTQLQSAAAIGFSPALVWVTRQAVGTGHENESNAAMRIGAAPLWGLLRVARTEHPELRLRLVDLGEGQDAFDPLIHSLVLEGEPECALRNGQVFVPRLQRFEPHRQGQVQQQQFVRQDGAVLLTGGLGDIGQQVARHLVRAHGVIDLVLTCRRGMDAPGAQALVDELTQFGARVSVIAADMGNQHSVEALMSLFDPLDRPLRGIVHTAGILDDGVLSLLTPQKLKTVFHPKVDGAWHLHQFTQSLGLDLDFFIMCSSISGIIGNAGQANYAAANTFLDALSHMRRAAHLPATSVSLGLWGGQGMRARLSDADQARYAEMGMNALELEDGLDLFEQLALDGHPHTIAAAYNLDRLRVHYEESGGIPVLFQSLLGRELPLPDSDAHSNLRRLLSGADRMHKDTFMLNMVQKEVAKILGFASQTSVNVDQPLQEIGIDSLTAVLTRNRLGFLTGLTLPAKIVFEHPNVRALSQFLLLQVQESLAMASSSGTSSHRTSFSEGPSSGASSCVTSASGSMSPSKPLERLDWSVVNTGCLDRALNFKTFSAAAPKAVFITGATGFVGAFIAAHLLKLGISIHCLIRATSVDHARERLIETLTKYDLWTSEYEPLLTTIVGDAALPFFGISDEAFHRLADQVDAVCHSAALVDWMRPLEHYIGPNVTSTQEVLRLVSCGRPKVLHHISTIAVLPRYLGHAVSEDEVEYGYATSKWMAEQMVASARWRGAKAHVYRLPYVCAASTGQFRLDGGDFLHNLVAGCVDIGSFPSIETDLSLVLPVDYLASSVVAVMMMTREDLLHRTGQQDFTFGNSINALTFDQYFTLLASEGQRILPFCEWRHQALDYAAAHPTSPLARIAAVLDGCYSEEEAASLFKCPAVGIDVLACKDFPVPLIDRQSVQRYLGRIGQENKYRKPHRTLEMPVELM</sequence>
<dbReference type="InterPro" id="IPR025110">
    <property type="entry name" value="AMP-bd_C"/>
</dbReference>
<gene>
    <name evidence="8" type="primary">swnKpara2</name>
</gene>
<dbReference type="InterPro" id="IPR001227">
    <property type="entry name" value="Ac_transferase_dom_sf"/>
</dbReference>
<dbReference type="Gene3D" id="2.30.38.10">
    <property type="entry name" value="Luciferase, Domain 3"/>
    <property type="match status" value="1"/>
</dbReference>
<feature type="region of interest" description="Disordered" evidence="5">
    <location>
        <begin position="2099"/>
        <end position="2130"/>
    </location>
</feature>
<proteinExistence type="predicted"/>
<dbReference type="SUPFAM" id="SSF53901">
    <property type="entry name" value="Thiolase-like"/>
    <property type="match status" value="1"/>
</dbReference>
<dbReference type="GO" id="GO:0044550">
    <property type="term" value="P:secondary metabolite biosynthetic process"/>
    <property type="evidence" value="ECO:0007669"/>
    <property type="project" value="UniProtKB-ARBA"/>
</dbReference>
<dbReference type="SUPFAM" id="SSF55048">
    <property type="entry name" value="Probable ACP-binding domain of malonyl-CoA ACP transacylase"/>
    <property type="match status" value="1"/>
</dbReference>
<accession>A0A2Z2EXF8</accession>
<dbReference type="InterPro" id="IPR013968">
    <property type="entry name" value="PKS_KR"/>
</dbReference>
<dbReference type="Pfam" id="PF00550">
    <property type="entry name" value="PP-binding"/>
    <property type="match status" value="2"/>
</dbReference>
<dbReference type="Gene3D" id="3.30.70.3290">
    <property type="match status" value="1"/>
</dbReference>
<dbReference type="Gene3D" id="3.40.50.720">
    <property type="entry name" value="NAD(P)-binding Rossmann-like Domain"/>
    <property type="match status" value="2"/>
</dbReference>
<dbReference type="Pfam" id="PF13193">
    <property type="entry name" value="AMP-binding_C"/>
    <property type="match status" value="1"/>
</dbReference>
<organism evidence="8">
    <name type="scientific">Slafractonia leguminicola</name>
    <dbReference type="NCBI Taxonomy" id="1541393"/>
    <lineage>
        <taxon>Eukaryota</taxon>
        <taxon>Fungi</taxon>
        <taxon>Dikarya</taxon>
        <taxon>Ascomycota</taxon>
        <taxon>Pezizomycotina</taxon>
        <taxon>Pezizomycotina incertae sedis</taxon>
        <taxon>Slafractonia</taxon>
    </lineage>
</organism>
<evidence type="ECO:0000256" key="5">
    <source>
        <dbReference type="SAM" id="MobiDB-lite"/>
    </source>
</evidence>
<dbReference type="Pfam" id="PF00501">
    <property type="entry name" value="AMP-binding"/>
    <property type="match status" value="1"/>
</dbReference>
<dbReference type="Pfam" id="PF08659">
    <property type="entry name" value="KR"/>
    <property type="match status" value="1"/>
</dbReference>
<keyword evidence="4" id="KW-0808">Transferase</keyword>
<dbReference type="InterPro" id="IPR057326">
    <property type="entry name" value="KR_dom"/>
</dbReference>
<dbReference type="NCBIfam" id="TIGR01746">
    <property type="entry name" value="Thioester-redct"/>
    <property type="match status" value="1"/>
</dbReference>
<protein>
    <submittedName>
        <fullName evidence="8">SwnK-like protein 2</fullName>
    </submittedName>
</protein>
<dbReference type="Pfam" id="PF02801">
    <property type="entry name" value="Ketoacyl-synt_C"/>
    <property type="match status" value="1"/>
</dbReference>
<dbReference type="SMART" id="SM01294">
    <property type="entry name" value="PKS_PP_betabranch"/>
    <property type="match status" value="1"/>
</dbReference>
<dbReference type="InterPro" id="IPR050091">
    <property type="entry name" value="PKS_NRPS_Biosynth_Enz"/>
</dbReference>
<evidence type="ECO:0000313" key="8">
    <source>
        <dbReference type="EMBL" id="AQV04238.1"/>
    </source>
</evidence>
<dbReference type="InterPro" id="IPR020806">
    <property type="entry name" value="PKS_PP-bd"/>
</dbReference>
<dbReference type="InterPro" id="IPR014043">
    <property type="entry name" value="Acyl_transferase_dom"/>
</dbReference>